<evidence type="ECO:0000256" key="3">
    <source>
        <dbReference type="ARBA" id="ARBA00007806"/>
    </source>
</evidence>
<dbReference type="InterPro" id="IPR033403">
    <property type="entry name" value="DUF5110"/>
</dbReference>
<comment type="subcellular location">
    <subcellularLocation>
        <location evidence="1">Endoplasmic reticulum</location>
    </subcellularLocation>
</comment>
<dbReference type="Gene3D" id="2.60.40.1760">
    <property type="entry name" value="glycosyl hydrolase (family 31)"/>
    <property type="match status" value="1"/>
</dbReference>
<dbReference type="GO" id="GO:0090599">
    <property type="term" value="F:alpha-glucosidase activity"/>
    <property type="evidence" value="ECO:0007669"/>
    <property type="project" value="TreeGrafter"/>
</dbReference>
<feature type="domain" description="DUF5110" evidence="14">
    <location>
        <begin position="833"/>
        <end position="874"/>
    </location>
</feature>
<feature type="chain" id="PRO_5007843569" description="Glucosidase II subunit alpha" evidence="11">
    <location>
        <begin position="27"/>
        <end position="958"/>
    </location>
</feature>
<evidence type="ECO:0000256" key="10">
    <source>
        <dbReference type="RuleBase" id="RU361185"/>
    </source>
</evidence>
<keyword evidence="4 11" id="KW-0732">Signal</keyword>
<reference evidence="16" key="1">
    <citation type="submission" date="2016-04" db="EMBL/GenBank/DDBJ databases">
        <authorList>
            <person name="Evans L.H."/>
            <person name="Alamgir A."/>
            <person name="Owens N."/>
            <person name="Weber N.D."/>
            <person name="Virtaneva K."/>
            <person name="Barbian K."/>
            <person name="Babar A."/>
            <person name="Rosenke K."/>
        </authorList>
    </citation>
    <scope>NUCLEOTIDE SEQUENCE [LARGE SCALE GENOMIC DNA]</scope>
    <source>
        <strain evidence="16">CBS 101.48</strain>
    </source>
</reference>
<dbReference type="GO" id="GO:0006491">
    <property type="term" value="P:N-glycan processing"/>
    <property type="evidence" value="ECO:0007669"/>
    <property type="project" value="TreeGrafter"/>
</dbReference>
<dbReference type="AlphaFoldDB" id="A0A163K7D1"/>
<evidence type="ECO:0000256" key="8">
    <source>
        <dbReference type="ARBA" id="ARBA00023295"/>
    </source>
</evidence>
<evidence type="ECO:0000256" key="6">
    <source>
        <dbReference type="ARBA" id="ARBA00022824"/>
    </source>
</evidence>
<evidence type="ECO:0000259" key="13">
    <source>
        <dbReference type="Pfam" id="PF13802"/>
    </source>
</evidence>
<evidence type="ECO:0000256" key="7">
    <source>
        <dbReference type="ARBA" id="ARBA00023180"/>
    </source>
</evidence>
<dbReference type="PANTHER" id="PTHR22762">
    <property type="entry name" value="ALPHA-GLUCOSIDASE"/>
    <property type="match status" value="1"/>
</dbReference>
<keyword evidence="5 10" id="KW-0378">Hydrolase</keyword>
<accession>A0A163K7D1</accession>
<dbReference type="FunCoup" id="A0A163K7D1">
    <property type="interactions" value="648"/>
</dbReference>
<comment type="similarity">
    <text evidence="3 10">Belongs to the glycosyl hydrolase 31 family.</text>
</comment>
<dbReference type="InterPro" id="IPR011013">
    <property type="entry name" value="Gal_mutarotase_sf_dom"/>
</dbReference>
<evidence type="ECO:0000256" key="4">
    <source>
        <dbReference type="ARBA" id="ARBA00022729"/>
    </source>
</evidence>
<dbReference type="Proteomes" id="UP000078561">
    <property type="component" value="Unassembled WGS sequence"/>
</dbReference>
<dbReference type="OMA" id="HWALGYH"/>
<feature type="domain" description="Glycoside hydrolase family 31 N-terminal" evidence="13">
    <location>
        <begin position="95"/>
        <end position="326"/>
    </location>
</feature>
<evidence type="ECO:0000259" key="12">
    <source>
        <dbReference type="Pfam" id="PF01055"/>
    </source>
</evidence>
<organism evidence="16">
    <name type="scientific">Absidia glauca</name>
    <name type="common">Pin mould</name>
    <dbReference type="NCBI Taxonomy" id="4829"/>
    <lineage>
        <taxon>Eukaryota</taxon>
        <taxon>Fungi</taxon>
        <taxon>Fungi incertae sedis</taxon>
        <taxon>Mucoromycota</taxon>
        <taxon>Mucoromycotina</taxon>
        <taxon>Mucoromycetes</taxon>
        <taxon>Mucorales</taxon>
        <taxon>Cunninghamellaceae</taxon>
        <taxon>Absidia</taxon>
    </lineage>
</organism>
<keyword evidence="7" id="KW-0325">Glycoprotein</keyword>
<dbReference type="Pfam" id="PF21365">
    <property type="entry name" value="Glyco_hydro_31_3rd"/>
    <property type="match status" value="1"/>
</dbReference>
<evidence type="ECO:0000256" key="1">
    <source>
        <dbReference type="ARBA" id="ARBA00004240"/>
    </source>
</evidence>
<feature type="signal peptide" evidence="11">
    <location>
        <begin position="1"/>
        <end position="26"/>
    </location>
</feature>
<evidence type="ECO:0000313" key="17">
    <source>
        <dbReference type="Proteomes" id="UP000078561"/>
    </source>
</evidence>
<dbReference type="Pfam" id="PF01055">
    <property type="entry name" value="Glyco_hydro_31_2nd"/>
    <property type="match status" value="1"/>
</dbReference>
<dbReference type="CDD" id="cd14752">
    <property type="entry name" value="GH31_N"/>
    <property type="match status" value="1"/>
</dbReference>
<evidence type="ECO:0000259" key="15">
    <source>
        <dbReference type="Pfam" id="PF21365"/>
    </source>
</evidence>
<dbReference type="GO" id="GO:0030246">
    <property type="term" value="F:carbohydrate binding"/>
    <property type="evidence" value="ECO:0007669"/>
    <property type="project" value="InterPro"/>
</dbReference>
<dbReference type="FunFam" id="2.60.40.1180:FF:000023">
    <property type="entry name" value="neutral alpha-glucosidase AB isoform X2"/>
    <property type="match status" value="1"/>
</dbReference>
<dbReference type="GO" id="GO:0017177">
    <property type="term" value="C:glucosidase II complex"/>
    <property type="evidence" value="ECO:0007669"/>
    <property type="project" value="TreeGrafter"/>
</dbReference>
<keyword evidence="8 10" id="KW-0326">Glycosidase</keyword>
<keyword evidence="17" id="KW-1185">Reference proteome</keyword>
<name>A0A163K7D1_ABSGL</name>
<dbReference type="InterPro" id="IPR025887">
    <property type="entry name" value="Glyco_hydro_31_N_dom"/>
</dbReference>
<dbReference type="Pfam" id="PF17137">
    <property type="entry name" value="DUF5110"/>
    <property type="match status" value="1"/>
</dbReference>
<dbReference type="InterPro" id="IPR000322">
    <property type="entry name" value="Glyco_hydro_31_TIM"/>
</dbReference>
<dbReference type="OrthoDB" id="3237269at2759"/>
<keyword evidence="6" id="KW-0256">Endoplasmic reticulum</keyword>
<dbReference type="SUPFAM" id="SSF51445">
    <property type="entry name" value="(Trans)glycosidases"/>
    <property type="match status" value="1"/>
</dbReference>
<feature type="domain" description="Glycosyl hydrolase family 31 C-terminal" evidence="15">
    <location>
        <begin position="727"/>
        <end position="814"/>
    </location>
</feature>
<proteinExistence type="inferred from homology"/>
<dbReference type="InParanoid" id="A0A163K7D1"/>
<dbReference type="EMBL" id="LT554473">
    <property type="protein sequence ID" value="SAM05861.1"/>
    <property type="molecule type" value="Genomic_DNA"/>
</dbReference>
<evidence type="ECO:0000259" key="14">
    <source>
        <dbReference type="Pfam" id="PF17137"/>
    </source>
</evidence>
<comment type="pathway">
    <text evidence="2">Glycan metabolism; N-glycan metabolism.</text>
</comment>
<dbReference type="PANTHER" id="PTHR22762:SF54">
    <property type="entry name" value="BCDNA.GH04962"/>
    <property type="match status" value="1"/>
</dbReference>
<gene>
    <name evidence="16" type="primary">ABSGL_11736.1 scaffold 12318</name>
</gene>
<dbReference type="GO" id="GO:0005975">
    <property type="term" value="P:carbohydrate metabolic process"/>
    <property type="evidence" value="ECO:0007669"/>
    <property type="project" value="InterPro"/>
</dbReference>
<dbReference type="Pfam" id="PF13802">
    <property type="entry name" value="Gal_mutarotas_2"/>
    <property type="match status" value="1"/>
</dbReference>
<evidence type="ECO:0000256" key="5">
    <source>
        <dbReference type="ARBA" id="ARBA00022801"/>
    </source>
</evidence>
<evidence type="ECO:0000256" key="9">
    <source>
        <dbReference type="ARBA" id="ARBA00042895"/>
    </source>
</evidence>
<dbReference type="Gene3D" id="3.20.20.80">
    <property type="entry name" value="Glycosidases"/>
    <property type="match status" value="1"/>
</dbReference>
<dbReference type="SUPFAM" id="SSF51011">
    <property type="entry name" value="Glycosyl hydrolase domain"/>
    <property type="match status" value="1"/>
</dbReference>
<evidence type="ECO:0000256" key="11">
    <source>
        <dbReference type="SAM" id="SignalP"/>
    </source>
</evidence>
<evidence type="ECO:0000313" key="16">
    <source>
        <dbReference type="EMBL" id="SAM05861.1"/>
    </source>
</evidence>
<dbReference type="STRING" id="4829.A0A163K7D1"/>
<protein>
    <recommendedName>
        <fullName evidence="9">Glucosidase II subunit alpha</fullName>
    </recommendedName>
</protein>
<dbReference type="InterPro" id="IPR013780">
    <property type="entry name" value="Glyco_hydro_b"/>
</dbReference>
<dbReference type="InterPro" id="IPR017853">
    <property type="entry name" value="GH"/>
</dbReference>
<evidence type="ECO:0000256" key="2">
    <source>
        <dbReference type="ARBA" id="ARBA00004833"/>
    </source>
</evidence>
<dbReference type="Gene3D" id="2.60.40.1180">
    <property type="entry name" value="Golgi alpha-mannosidase II"/>
    <property type="match status" value="2"/>
</dbReference>
<dbReference type="InterPro" id="IPR048395">
    <property type="entry name" value="Glyco_hydro_31_C"/>
</dbReference>
<sequence>MIAKLSTPRATLSLIVLLVWAVMVSAMKKEDFKTCSQSGFCQRNRAYADEVLSHGNDFYSPYTLLQDTIQFNQDNTKGSHIKADIENTDTKVIFTLDVTLLQDNTARVQVNEKSPLRPRYADHARYTLQQDPTAVNPLKLDKNTKTGAVTLTLDDSRKLVITSQPFKMDFMVNDVPIISLNDRGFFNFEHLRTKDTHTPKMIKQTNSEGVMEEKEAESEGSMWEETFKTWTDPKPNGPESIGLDISFHGFSHVYGIPEHASSLSLKETRGGDNAYTDPYRLYNTDVFEYALDSPTSLYGAVPFMIAHRKDISAGVFWMNPSETWVDITKDRSDQKNGIHKILDFGKKGGDGDRTTTQTHWISEAGVLDLFVFFGPTVKDVLRQYTGLTGAPAMPQMFAIGYHQCRWNYINEKDVLDVDSKFDDNDFPYDVIWLDIEYTDEKKYFTWDQAKFPNPIDMEMKLDHKGRQLVVIIDPHIKRAHNYRTCDEAIKEKHFVQQPSGGDYEAWCWPGQSSWIDFFNPNAREWWKKQLSFEKFDGTRENVHLWNDMNEPAIFNGPEITMQKEMIHHDNWEHRVLHNLYSLLSHGTSSDGMRERTSIQKRPFVLARGFYSGVQRYGPVWTGDNMANWESLTYSNPMVLTNGMGGVPFSGSDIPGFFNNPSSELLVRWYQNGIFHPFFRGHAHIDTKRREPYLVDEPYRTITRAAIRQRYALLPYWYTLFYNTYQDGTPISRPMFVEFPQDENLFATEDQFMVGEAIMVKPVTAEGATTTDVYFAGDQPWYDMETHERTLHTGFKTVDAPLEKIPVYYRGGFIIPRRERIRRSSSAMKLDPFTLVIALDRKSNAQGTLYIDDGETYDFQQGSYAHTAFNYNRGTLSCASLHHDLNSSSATTFAEAMKQLRIERIHILGIKKTPSRIQLVSDNNEAHSLAFDYDDTKASLTIRDPAASVTQCGWSIVVE</sequence>
<dbReference type="SUPFAM" id="SSF74650">
    <property type="entry name" value="Galactose mutarotase-like"/>
    <property type="match status" value="1"/>
</dbReference>
<feature type="domain" description="Glycoside hydrolase family 31 TIM barrel" evidence="12">
    <location>
        <begin position="391"/>
        <end position="719"/>
    </location>
</feature>
<dbReference type="CDD" id="cd06603">
    <property type="entry name" value="GH31_GANC_GANAB_alpha"/>
    <property type="match status" value="1"/>
</dbReference>